<dbReference type="PANTHER" id="PTHR43214">
    <property type="entry name" value="TWO-COMPONENT RESPONSE REGULATOR"/>
    <property type="match status" value="1"/>
</dbReference>
<dbReference type="InterPro" id="IPR016032">
    <property type="entry name" value="Sig_transdc_resp-reg_C-effctor"/>
</dbReference>
<dbReference type="Pfam" id="PF00072">
    <property type="entry name" value="Response_reg"/>
    <property type="match status" value="1"/>
</dbReference>
<dbReference type="Gene3D" id="3.40.50.2300">
    <property type="match status" value="1"/>
</dbReference>
<dbReference type="Pfam" id="PF00196">
    <property type="entry name" value="GerE"/>
    <property type="match status" value="1"/>
</dbReference>
<evidence type="ECO:0000313" key="9">
    <source>
        <dbReference type="Proteomes" id="UP000509418"/>
    </source>
</evidence>
<dbReference type="GO" id="GO:0003677">
    <property type="term" value="F:DNA binding"/>
    <property type="evidence" value="ECO:0007669"/>
    <property type="project" value="UniProtKB-KW"/>
</dbReference>
<protein>
    <submittedName>
        <fullName evidence="8">Response regulator transcription factor</fullName>
    </submittedName>
</protein>
<reference evidence="8 9" key="1">
    <citation type="submission" date="2020-06" db="EMBL/GenBank/DDBJ databases">
        <title>Genome mining for natural products.</title>
        <authorList>
            <person name="Zhang B."/>
            <person name="Shi J."/>
            <person name="Ge H."/>
        </authorList>
    </citation>
    <scope>NUCLEOTIDE SEQUENCE [LARGE SCALE GENOMIC DNA]</scope>
    <source>
        <strain evidence="8 9">NA02069</strain>
    </source>
</reference>
<dbReference type="CDD" id="cd06170">
    <property type="entry name" value="LuxR_C_like"/>
    <property type="match status" value="1"/>
</dbReference>
<dbReference type="CDD" id="cd17535">
    <property type="entry name" value="REC_NarL-like"/>
    <property type="match status" value="1"/>
</dbReference>
<dbReference type="SMART" id="SM00448">
    <property type="entry name" value="REC"/>
    <property type="match status" value="1"/>
</dbReference>
<feature type="modified residue" description="4-aspartylphosphate" evidence="5">
    <location>
        <position position="49"/>
    </location>
</feature>
<dbReference type="AlphaFoldDB" id="A0A7H8TNN5"/>
<dbReference type="InterPro" id="IPR039420">
    <property type="entry name" value="WalR-like"/>
</dbReference>
<dbReference type="RefSeq" id="WP_107912205.1">
    <property type="nucleotide sequence ID" value="NZ_CBDRGH010000041.1"/>
</dbReference>
<dbReference type="SUPFAM" id="SSF52172">
    <property type="entry name" value="CheY-like"/>
    <property type="match status" value="1"/>
</dbReference>
<dbReference type="EMBL" id="CP056041">
    <property type="protein sequence ID" value="QKZ25169.1"/>
    <property type="molecule type" value="Genomic_DNA"/>
</dbReference>
<feature type="domain" description="Response regulatory" evidence="7">
    <location>
        <begin position="1"/>
        <end position="114"/>
    </location>
</feature>
<dbReference type="PROSITE" id="PS50043">
    <property type="entry name" value="HTH_LUXR_2"/>
    <property type="match status" value="1"/>
</dbReference>
<feature type="domain" description="HTH luxR-type" evidence="6">
    <location>
        <begin position="142"/>
        <end position="207"/>
    </location>
</feature>
<accession>A0A7H8TNN5</accession>
<evidence type="ECO:0000256" key="2">
    <source>
        <dbReference type="ARBA" id="ARBA00023015"/>
    </source>
</evidence>
<evidence type="ECO:0000256" key="4">
    <source>
        <dbReference type="ARBA" id="ARBA00023163"/>
    </source>
</evidence>
<dbReference type="PANTHER" id="PTHR43214:SF24">
    <property type="entry name" value="TRANSCRIPTIONAL REGULATORY PROTEIN NARL-RELATED"/>
    <property type="match status" value="1"/>
</dbReference>
<dbReference type="PRINTS" id="PR00038">
    <property type="entry name" value="HTHLUXR"/>
</dbReference>
<dbReference type="PROSITE" id="PS00622">
    <property type="entry name" value="HTH_LUXR_1"/>
    <property type="match status" value="1"/>
</dbReference>
<dbReference type="GO" id="GO:0000160">
    <property type="term" value="P:phosphorelay signal transduction system"/>
    <property type="evidence" value="ECO:0007669"/>
    <property type="project" value="InterPro"/>
</dbReference>
<name>A0A7H8TNN5_STRCX</name>
<keyword evidence="4" id="KW-0804">Transcription</keyword>
<evidence type="ECO:0000313" key="8">
    <source>
        <dbReference type="EMBL" id="QKZ25169.1"/>
    </source>
</evidence>
<dbReference type="SUPFAM" id="SSF46894">
    <property type="entry name" value="C-terminal effector domain of the bipartite response regulators"/>
    <property type="match status" value="1"/>
</dbReference>
<gene>
    <name evidence="8" type="ORF">HUT05_42470</name>
</gene>
<dbReference type="Proteomes" id="UP000509418">
    <property type="component" value="Chromosome"/>
</dbReference>
<evidence type="ECO:0000259" key="7">
    <source>
        <dbReference type="PROSITE" id="PS50110"/>
    </source>
</evidence>
<dbReference type="InterPro" id="IPR000792">
    <property type="entry name" value="Tscrpt_reg_LuxR_C"/>
</dbReference>
<evidence type="ECO:0000259" key="6">
    <source>
        <dbReference type="PROSITE" id="PS50043"/>
    </source>
</evidence>
<evidence type="ECO:0000256" key="5">
    <source>
        <dbReference type="PROSITE-ProRule" id="PRU00169"/>
    </source>
</evidence>
<keyword evidence="2" id="KW-0805">Transcription regulation</keyword>
<organism evidence="8 9">
    <name type="scientific">Streptomyces chartreusis</name>
    <dbReference type="NCBI Taxonomy" id="1969"/>
    <lineage>
        <taxon>Bacteria</taxon>
        <taxon>Bacillati</taxon>
        <taxon>Actinomycetota</taxon>
        <taxon>Actinomycetes</taxon>
        <taxon>Kitasatosporales</taxon>
        <taxon>Streptomycetaceae</taxon>
        <taxon>Streptomyces</taxon>
    </lineage>
</organism>
<dbReference type="InterPro" id="IPR011006">
    <property type="entry name" value="CheY-like_superfamily"/>
</dbReference>
<sequence length="220" mass="23073">MVVDDEALVRSGFELILSAADDIEVVATTAGAEAVETVRRVAPDVVLLDIRMPDVDGLTVLGRLRALAEPPVVAMLTTFDADEYILTALRSGAAGFLLKDTEPDQLAQLVRTLAAGGVVMSPKASRAVWQSHPGAVALGDEDAARVGRLTDREREVLVLIAEGLSNADIGTRIHLSAGTVKDHVSAILTKLRVGGRVQAALLAQRAGLLDDGQRPSGSGR</sequence>
<dbReference type="SMART" id="SM00421">
    <property type="entry name" value="HTH_LUXR"/>
    <property type="match status" value="1"/>
</dbReference>
<keyword evidence="3" id="KW-0238">DNA-binding</keyword>
<dbReference type="InterPro" id="IPR058245">
    <property type="entry name" value="NreC/VraR/RcsB-like_REC"/>
</dbReference>
<evidence type="ECO:0000256" key="3">
    <source>
        <dbReference type="ARBA" id="ARBA00023125"/>
    </source>
</evidence>
<proteinExistence type="predicted"/>
<dbReference type="GO" id="GO:0006355">
    <property type="term" value="P:regulation of DNA-templated transcription"/>
    <property type="evidence" value="ECO:0007669"/>
    <property type="project" value="InterPro"/>
</dbReference>
<dbReference type="PROSITE" id="PS50110">
    <property type="entry name" value="RESPONSE_REGULATORY"/>
    <property type="match status" value="1"/>
</dbReference>
<keyword evidence="1 5" id="KW-0597">Phosphoprotein</keyword>
<dbReference type="InterPro" id="IPR001789">
    <property type="entry name" value="Sig_transdc_resp-reg_receiver"/>
</dbReference>
<evidence type="ECO:0000256" key="1">
    <source>
        <dbReference type="ARBA" id="ARBA00022553"/>
    </source>
</evidence>
<keyword evidence="9" id="KW-1185">Reference proteome</keyword>